<sequence>MLLRRGLALKLQARWTWSFVAGERLGLQWCRFSHCIAAWKTDQMACHISNVLRTICQPSRVRLHSVRH</sequence>
<name>A0A8T1BHK3_9STRA</name>
<dbReference type="AlphaFoldDB" id="A0A8T1BHK3"/>
<gene>
    <name evidence="1" type="ORF">PC113_g16920</name>
    <name evidence="2" type="ORF">PC115_g16260</name>
</gene>
<dbReference type="Proteomes" id="UP000774804">
    <property type="component" value="Unassembled WGS sequence"/>
</dbReference>
<comment type="caution">
    <text evidence="2">The sequence shown here is derived from an EMBL/GenBank/DDBJ whole genome shotgun (WGS) entry which is preliminary data.</text>
</comment>
<evidence type="ECO:0000313" key="3">
    <source>
        <dbReference type="Proteomes" id="UP000774804"/>
    </source>
</evidence>
<organism evidence="2 3">
    <name type="scientific">Phytophthora cactorum</name>
    <dbReference type="NCBI Taxonomy" id="29920"/>
    <lineage>
        <taxon>Eukaryota</taxon>
        <taxon>Sar</taxon>
        <taxon>Stramenopiles</taxon>
        <taxon>Oomycota</taxon>
        <taxon>Peronosporomycetes</taxon>
        <taxon>Peronosporales</taxon>
        <taxon>Peronosporaceae</taxon>
        <taxon>Phytophthora</taxon>
    </lineage>
</organism>
<proteinExistence type="predicted"/>
<dbReference type="EMBL" id="RCMI01000701">
    <property type="protein sequence ID" value="KAG2900296.1"/>
    <property type="molecule type" value="Genomic_DNA"/>
</dbReference>
<dbReference type="EMBL" id="RCMG01000699">
    <property type="protein sequence ID" value="KAG2850282.1"/>
    <property type="molecule type" value="Genomic_DNA"/>
</dbReference>
<reference evidence="2" key="1">
    <citation type="submission" date="2018-10" db="EMBL/GenBank/DDBJ databases">
        <title>Effector identification in a new, highly contiguous assembly of the strawberry crown rot pathogen Phytophthora cactorum.</title>
        <authorList>
            <person name="Armitage A.D."/>
            <person name="Nellist C.F."/>
            <person name="Bates H."/>
            <person name="Vickerstaff R.J."/>
            <person name="Harrison R.J."/>
        </authorList>
    </citation>
    <scope>NUCLEOTIDE SEQUENCE</scope>
    <source>
        <strain evidence="1">15-7</strain>
        <strain evidence="2">4032</strain>
    </source>
</reference>
<evidence type="ECO:0000313" key="2">
    <source>
        <dbReference type="EMBL" id="KAG2900296.1"/>
    </source>
</evidence>
<evidence type="ECO:0000313" key="1">
    <source>
        <dbReference type="EMBL" id="KAG2850282.1"/>
    </source>
</evidence>
<dbReference type="Proteomes" id="UP000735874">
    <property type="component" value="Unassembled WGS sequence"/>
</dbReference>
<accession>A0A8T1BHK3</accession>
<protein>
    <submittedName>
        <fullName evidence="2">Uncharacterized protein</fullName>
    </submittedName>
</protein>